<dbReference type="SUPFAM" id="SSF81383">
    <property type="entry name" value="F-box domain"/>
    <property type="match status" value="1"/>
</dbReference>
<sequence length="551" mass="64135">MGRRINAIKRNLIHVFNVKNVKHHQRRRRHHHHNVRSKTPSLSTNVTSDRIIENNLHQHPLPADCLIEIFSYLKDDQKTLQSCVLVNKLWCENSVPVLWAQPFKDVTPSSIIDIYMSCLTEAGRTYLIDNGINVSNRRRSQIFDYVNFLKHISMGNLYTVVLKWTDRTHASTMTPKRRYHLSTEPSLVVYQTLCRLFFSRRSSLRSLSLDWGNMEIWKAYPLLLYSAGINTYLAQLREFKIHYITDWSIFGYLSKYAKNIETLHVIGYSFELPPHPEDEQNLVSLINIQNNLRNFSLFGYSTHPILTLDSLGSQCNSLVSVEIVYIHFNIDSNSPSFEGLALCRNLEELVIKNCLFANEETLSPLIYATFPSLRKIHIVESTYGWDAVMVSLIQNNPSNLKEIYYKPLDIQREQNIITPSIIECVSQYCPWIIRLGVPIGTSQICHLVEILTSNVCQLKSLSIFRMDSDSWDNKELWRDLGGLMPTTLRHLNIWIYIGETPMILFLQNTSAPLETLYVRWWTHYLGYDFQLVDAYLKNKPIEFTGFVRHVI</sequence>
<dbReference type="InterPro" id="IPR036047">
    <property type="entry name" value="F-box-like_dom_sf"/>
</dbReference>
<dbReference type="EMBL" id="PQFF01000373">
    <property type="protein sequence ID" value="RHZ54976.1"/>
    <property type="molecule type" value="Genomic_DNA"/>
</dbReference>
<gene>
    <name evidence="3" type="ORF">Glove_421g7</name>
</gene>
<dbReference type="SUPFAM" id="SSF52047">
    <property type="entry name" value="RNI-like"/>
    <property type="match status" value="1"/>
</dbReference>
<evidence type="ECO:0000313" key="3">
    <source>
        <dbReference type="EMBL" id="RHZ54976.1"/>
    </source>
</evidence>
<dbReference type="CDD" id="cd09917">
    <property type="entry name" value="F-box_SF"/>
    <property type="match status" value="1"/>
</dbReference>
<keyword evidence="4" id="KW-1185">Reference proteome</keyword>
<evidence type="ECO:0000259" key="2">
    <source>
        <dbReference type="Pfam" id="PF12937"/>
    </source>
</evidence>
<feature type="domain" description="F-box" evidence="2">
    <location>
        <begin position="61"/>
        <end position="103"/>
    </location>
</feature>
<feature type="region of interest" description="Disordered" evidence="1">
    <location>
        <begin position="23"/>
        <end position="44"/>
    </location>
</feature>
<dbReference type="InterPro" id="IPR001810">
    <property type="entry name" value="F-box_dom"/>
</dbReference>
<dbReference type="OrthoDB" id="2360970at2759"/>
<name>A0A397GZZ2_9GLOM</name>
<feature type="compositionally biased region" description="Basic residues" evidence="1">
    <location>
        <begin position="23"/>
        <end position="36"/>
    </location>
</feature>
<dbReference type="AlphaFoldDB" id="A0A397GZZ2"/>
<dbReference type="Proteomes" id="UP000266861">
    <property type="component" value="Unassembled WGS sequence"/>
</dbReference>
<evidence type="ECO:0000313" key="4">
    <source>
        <dbReference type="Proteomes" id="UP000266861"/>
    </source>
</evidence>
<protein>
    <recommendedName>
        <fullName evidence="2">F-box domain-containing protein</fullName>
    </recommendedName>
</protein>
<evidence type="ECO:0000256" key="1">
    <source>
        <dbReference type="SAM" id="MobiDB-lite"/>
    </source>
</evidence>
<dbReference type="Gene3D" id="3.80.10.10">
    <property type="entry name" value="Ribonuclease Inhibitor"/>
    <property type="match status" value="1"/>
</dbReference>
<dbReference type="Pfam" id="PF12937">
    <property type="entry name" value="F-box-like"/>
    <property type="match status" value="1"/>
</dbReference>
<proteinExistence type="predicted"/>
<dbReference type="InterPro" id="IPR032675">
    <property type="entry name" value="LRR_dom_sf"/>
</dbReference>
<organism evidence="3 4">
    <name type="scientific">Diversispora epigaea</name>
    <dbReference type="NCBI Taxonomy" id="1348612"/>
    <lineage>
        <taxon>Eukaryota</taxon>
        <taxon>Fungi</taxon>
        <taxon>Fungi incertae sedis</taxon>
        <taxon>Mucoromycota</taxon>
        <taxon>Glomeromycotina</taxon>
        <taxon>Glomeromycetes</taxon>
        <taxon>Diversisporales</taxon>
        <taxon>Diversisporaceae</taxon>
        <taxon>Diversispora</taxon>
    </lineage>
</organism>
<accession>A0A397GZZ2</accession>
<comment type="caution">
    <text evidence="3">The sequence shown here is derived from an EMBL/GenBank/DDBJ whole genome shotgun (WGS) entry which is preliminary data.</text>
</comment>
<reference evidence="3 4" key="1">
    <citation type="submission" date="2018-08" db="EMBL/GenBank/DDBJ databases">
        <title>Genome and evolution of the arbuscular mycorrhizal fungus Diversispora epigaea (formerly Glomus versiforme) and its bacterial endosymbionts.</title>
        <authorList>
            <person name="Sun X."/>
            <person name="Fei Z."/>
            <person name="Harrison M."/>
        </authorList>
    </citation>
    <scope>NUCLEOTIDE SEQUENCE [LARGE SCALE GENOMIC DNA]</scope>
    <source>
        <strain evidence="3 4">IT104</strain>
    </source>
</reference>